<dbReference type="RefSeq" id="XP_005091618.1">
    <property type="nucleotide sequence ID" value="XM_005091561.3"/>
</dbReference>
<dbReference type="SUPFAM" id="SSF52058">
    <property type="entry name" value="L domain-like"/>
    <property type="match status" value="1"/>
</dbReference>
<dbReference type="Pfam" id="PF13855">
    <property type="entry name" value="LRR_8"/>
    <property type="match status" value="1"/>
</dbReference>
<dbReference type="GeneID" id="101845981"/>
<name>A0ABM0JE51_APLCA</name>
<dbReference type="InterPro" id="IPR001611">
    <property type="entry name" value="Leu-rich_rpt"/>
</dbReference>
<gene>
    <name evidence="4" type="primary">LOC101845981</name>
</gene>
<keyword evidence="1" id="KW-0433">Leucine-rich repeat</keyword>
<evidence type="ECO:0000313" key="3">
    <source>
        <dbReference type="Proteomes" id="UP000694888"/>
    </source>
</evidence>
<dbReference type="PROSITE" id="PS51450">
    <property type="entry name" value="LRR"/>
    <property type="match status" value="3"/>
</dbReference>
<sequence length="257" mass="27916">MASVESNSNDGVISKQLLKSKSGEFDVESIHTLNIKDAGISDVGCIGECTSLERLDLSYNNVSRLHKLAGLSALVKLNLAANRISSLEGLQSLENLQSLNVSGNLIGSVDCLRYLAGLEKFTSLRLQDPANGLSNPMCNMSYLDGVLMMLPVLITLDGQRVRGRGSELFQLCKHMDQAMYNFKSVNASSMPEVGHDATHDVDSQQWMLDIGGEAKVQEAEENLRAMLDGCKQLSNKAALVLYDSEEARPTDTSEISS</sequence>
<evidence type="ECO:0000256" key="1">
    <source>
        <dbReference type="ARBA" id="ARBA00022614"/>
    </source>
</evidence>
<reference evidence="4" key="1">
    <citation type="submission" date="2025-08" db="UniProtKB">
        <authorList>
            <consortium name="RefSeq"/>
        </authorList>
    </citation>
    <scope>IDENTIFICATION</scope>
</reference>
<dbReference type="InterPro" id="IPR032675">
    <property type="entry name" value="LRR_dom_sf"/>
</dbReference>
<evidence type="ECO:0000313" key="4">
    <source>
        <dbReference type="RefSeq" id="XP_005091618.1"/>
    </source>
</evidence>
<dbReference type="PANTHER" id="PTHR15454:SF26">
    <property type="entry name" value="LEUCINE-RICH REPEAT-CONTAINING PROTEIN 61"/>
    <property type="match status" value="1"/>
</dbReference>
<accession>A0ABM0JE51</accession>
<keyword evidence="3" id="KW-1185">Reference proteome</keyword>
<evidence type="ECO:0000256" key="2">
    <source>
        <dbReference type="ARBA" id="ARBA00022737"/>
    </source>
</evidence>
<keyword evidence="2" id="KW-0677">Repeat</keyword>
<organism evidence="3 4">
    <name type="scientific">Aplysia californica</name>
    <name type="common">California sea hare</name>
    <dbReference type="NCBI Taxonomy" id="6500"/>
    <lineage>
        <taxon>Eukaryota</taxon>
        <taxon>Metazoa</taxon>
        <taxon>Spiralia</taxon>
        <taxon>Lophotrochozoa</taxon>
        <taxon>Mollusca</taxon>
        <taxon>Gastropoda</taxon>
        <taxon>Heterobranchia</taxon>
        <taxon>Euthyneura</taxon>
        <taxon>Tectipleura</taxon>
        <taxon>Aplysiida</taxon>
        <taxon>Aplysioidea</taxon>
        <taxon>Aplysiidae</taxon>
        <taxon>Aplysia</taxon>
    </lineage>
</organism>
<dbReference type="PANTHER" id="PTHR15454">
    <property type="entry name" value="NISCHARIN RELATED"/>
    <property type="match status" value="1"/>
</dbReference>
<proteinExistence type="predicted"/>
<dbReference type="Proteomes" id="UP000694888">
    <property type="component" value="Unplaced"/>
</dbReference>
<dbReference type="Gene3D" id="3.80.10.10">
    <property type="entry name" value="Ribonuclease Inhibitor"/>
    <property type="match status" value="1"/>
</dbReference>
<protein>
    <submittedName>
        <fullName evidence="4">Leucine-rich repeat-containing protein 61</fullName>
    </submittedName>
</protein>